<dbReference type="PROSITE" id="PS00675">
    <property type="entry name" value="SIGMA54_INTERACT_1"/>
    <property type="match status" value="1"/>
</dbReference>
<dbReference type="InterPro" id="IPR002197">
    <property type="entry name" value="HTH_Fis"/>
</dbReference>
<feature type="transmembrane region" description="Helical" evidence="8">
    <location>
        <begin position="61"/>
        <end position="80"/>
    </location>
</feature>
<dbReference type="NCBIfam" id="TIGR00229">
    <property type="entry name" value="sensory_box"/>
    <property type="match status" value="1"/>
</dbReference>
<dbReference type="Gene3D" id="1.10.8.60">
    <property type="match status" value="1"/>
</dbReference>
<dbReference type="SUPFAM" id="SSF52540">
    <property type="entry name" value="P-loop containing nucleoside triphosphate hydrolases"/>
    <property type="match status" value="1"/>
</dbReference>
<organism evidence="12 13">
    <name type="scientific">candidate division TA06 bacterium</name>
    <dbReference type="NCBI Taxonomy" id="2250710"/>
    <lineage>
        <taxon>Bacteria</taxon>
        <taxon>Bacteria division TA06</taxon>
    </lineage>
</organism>
<dbReference type="Gene3D" id="3.40.50.300">
    <property type="entry name" value="P-loop containing nucleotide triphosphate hydrolases"/>
    <property type="match status" value="1"/>
</dbReference>
<dbReference type="PROSITE" id="PS00688">
    <property type="entry name" value="SIGMA54_INTERACT_3"/>
    <property type="match status" value="1"/>
</dbReference>
<protein>
    <submittedName>
        <fullName evidence="12">Sigma 54-interacting transcriptional regulator</fullName>
    </submittedName>
</protein>
<feature type="domain" description="Sigma-54 factor interaction" evidence="9">
    <location>
        <begin position="431"/>
        <end position="660"/>
    </location>
</feature>
<evidence type="ECO:0000259" key="9">
    <source>
        <dbReference type="PROSITE" id="PS50045"/>
    </source>
</evidence>
<dbReference type="CDD" id="cd00130">
    <property type="entry name" value="PAS"/>
    <property type="match status" value="1"/>
</dbReference>
<feature type="transmembrane region" description="Helical" evidence="8">
    <location>
        <begin position="140"/>
        <end position="158"/>
    </location>
</feature>
<comment type="caution">
    <text evidence="12">The sequence shown here is derived from an EMBL/GenBank/DDBJ whole genome shotgun (WGS) entry which is preliminary data.</text>
</comment>
<dbReference type="PANTHER" id="PTHR32071">
    <property type="entry name" value="TRANSCRIPTIONAL REGULATORY PROTEIN"/>
    <property type="match status" value="1"/>
</dbReference>
<feature type="transmembrane region" description="Helical" evidence="8">
    <location>
        <begin position="178"/>
        <end position="200"/>
    </location>
</feature>
<feature type="region of interest" description="Disordered" evidence="7">
    <location>
        <begin position="666"/>
        <end position="703"/>
    </location>
</feature>
<sequence length="744" mass="82516">MTGYRILDTGYWIRNTNKINRMIKKIFKNDPSITLGRILVLTIMTGSAMALNWMGAFPLNFVRAVWAGLAFFLFSTLLRLGHIKLIHWGWDYGQMILNVAWIFLFLRISGGAENPFSLLFFLAIIAAANARLIKGAIFTATISSLAYAGILALEFQTFRKAALISEQINFISAFSADFLFRGYIYAICFYLVAAFAGLLAERLQAKGRQLEAADQAWEELRLSTGDILEKMGSGLLTLNVQGQIKFCNRAGAQILGLDPARMTGAGYQSLLDGGLSSLAAVLQQSLSGDPGKIVRNEVLLTLRNGREIPLGVSANAIRYGDGRLQGIIAILQDLTEAKKIETRLQEMERLENIQELVQSLLQVVQPTIEQINKEATALMIVSPDHNRAAEIIKQKAEAIKKTLADFIRFARIENPDDQPNPGEPSAQEGVIIGQSNNFLDILKLVRQVAPSQSTVLILGESGTGKELVARELHQLSARSAGSFVSINCAALPETLLESELFGHVKGSFTGAFRDKPGLFQAAEGGTFFLDEVSETSPAIQVKLLRVLQEREVVPVGGSRPVKVDVRLISATNVDLYKAVEDGKFRRDLFYRLNVIQLELPPLRQRGQDILMLAEYFLNKYCRRQGRSAKALSPEAREFLLGYRWPGNVRELENAMERAVVLSQGPSIEKDHLPPDLFKNPARSLPEDKAHRLPETSASGSLKDEEKQIIRNVLQSCNGNKTQAARKLGIHYATLYRKLKLYGIK</sequence>
<keyword evidence="8" id="KW-0472">Membrane</keyword>
<evidence type="ECO:0000313" key="12">
    <source>
        <dbReference type="EMBL" id="MBI4726655.1"/>
    </source>
</evidence>
<dbReference type="InterPro" id="IPR002078">
    <property type="entry name" value="Sigma_54_int"/>
</dbReference>
<dbReference type="SUPFAM" id="SSF55785">
    <property type="entry name" value="PYP-like sensor domain (PAS domain)"/>
    <property type="match status" value="1"/>
</dbReference>
<dbReference type="Pfam" id="PF02954">
    <property type="entry name" value="HTH_8"/>
    <property type="match status" value="1"/>
</dbReference>
<feature type="domain" description="PAS" evidence="10">
    <location>
        <begin position="227"/>
        <end position="289"/>
    </location>
</feature>
<dbReference type="Gene3D" id="3.30.450.20">
    <property type="entry name" value="PAS domain"/>
    <property type="match status" value="1"/>
</dbReference>
<dbReference type="PROSITE" id="PS50112">
    <property type="entry name" value="PAS"/>
    <property type="match status" value="1"/>
</dbReference>
<dbReference type="InterPro" id="IPR000700">
    <property type="entry name" value="PAS-assoc_C"/>
</dbReference>
<evidence type="ECO:0000256" key="4">
    <source>
        <dbReference type="ARBA" id="ARBA00023125"/>
    </source>
</evidence>
<dbReference type="Gene3D" id="1.10.10.60">
    <property type="entry name" value="Homeodomain-like"/>
    <property type="match status" value="1"/>
</dbReference>
<dbReference type="GO" id="GO:0006355">
    <property type="term" value="P:regulation of DNA-templated transcription"/>
    <property type="evidence" value="ECO:0007669"/>
    <property type="project" value="InterPro"/>
</dbReference>
<dbReference type="FunFam" id="1.10.8.60:FF:000014">
    <property type="entry name" value="DNA-binding transcriptional regulator NtrC"/>
    <property type="match status" value="1"/>
</dbReference>
<dbReference type="InterPro" id="IPR027417">
    <property type="entry name" value="P-loop_NTPase"/>
</dbReference>
<reference evidence="12" key="1">
    <citation type="submission" date="2020-07" db="EMBL/GenBank/DDBJ databases">
        <title>Huge and variable diversity of episymbiotic CPR bacteria and DPANN archaea in groundwater ecosystems.</title>
        <authorList>
            <person name="He C.Y."/>
            <person name="Keren R."/>
            <person name="Whittaker M."/>
            <person name="Farag I.F."/>
            <person name="Doudna J."/>
            <person name="Cate J.H.D."/>
            <person name="Banfield J.F."/>
        </authorList>
    </citation>
    <scope>NUCLEOTIDE SEQUENCE</scope>
    <source>
        <strain evidence="12">NC_groundwater_1520_Pr4_B-0.1um_53_5</strain>
    </source>
</reference>
<keyword evidence="3" id="KW-0805">Transcription regulation</keyword>
<evidence type="ECO:0000256" key="2">
    <source>
        <dbReference type="ARBA" id="ARBA00022840"/>
    </source>
</evidence>
<dbReference type="Proteomes" id="UP000736328">
    <property type="component" value="Unassembled WGS sequence"/>
</dbReference>
<dbReference type="PRINTS" id="PR01590">
    <property type="entry name" value="HTHFIS"/>
</dbReference>
<keyword evidence="8" id="KW-0812">Transmembrane</keyword>
<keyword evidence="6" id="KW-0804">Transcription</keyword>
<dbReference type="InterPro" id="IPR001610">
    <property type="entry name" value="PAC"/>
</dbReference>
<keyword evidence="2" id="KW-0067">ATP-binding</keyword>
<evidence type="ECO:0000256" key="1">
    <source>
        <dbReference type="ARBA" id="ARBA00022741"/>
    </source>
</evidence>
<evidence type="ECO:0000256" key="6">
    <source>
        <dbReference type="ARBA" id="ARBA00023163"/>
    </source>
</evidence>
<dbReference type="GO" id="GO:0043565">
    <property type="term" value="F:sequence-specific DNA binding"/>
    <property type="evidence" value="ECO:0007669"/>
    <property type="project" value="InterPro"/>
</dbReference>
<accession>A0A933I8M5</accession>
<dbReference type="Pfam" id="PF13426">
    <property type="entry name" value="PAS_9"/>
    <property type="match status" value="1"/>
</dbReference>
<dbReference type="PROSITE" id="PS50045">
    <property type="entry name" value="SIGMA54_INTERACT_4"/>
    <property type="match status" value="1"/>
</dbReference>
<dbReference type="InterPro" id="IPR009057">
    <property type="entry name" value="Homeodomain-like_sf"/>
</dbReference>
<dbReference type="SMART" id="SM00382">
    <property type="entry name" value="AAA"/>
    <property type="match status" value="1"/>
</dbReference>
<dbReference type="Pfam" id="PF25601">
    <property type="entry name" value="AAA_lid_14"/>
    <property type="match status" value="1"/>
</dbReference>
<dbReference type="SMART" id="SM00086">
    <property type="entry name" value="PAC"/>
    <property type="match status" value="1"/>
</dbReference>
<dbReference type="EMBL" id="JACQXR010000068">
    <property type="protein sequence ID" value="MBI4726655.1"/>
    <property type="molecule type" value="Genomic_DNA"/>
</dbReference>
<feature type="transmembrane region" description="Helical" evidence="8">
    <location>
        <begin position="34"/>
        <end position="55"/>
    </location>
</feature>
<dbReference type="AlphaFoldDB" id="A0A933I8M5"/>
<feature type="domain" description="PAC" evidence="11">
    <location>
        <begin position="294"/>
        <end position="346"/>
    </location>
</feature>
<dbReference type="InterPro" id="IPR025662">
    <property type="entry name" value="Sigma_54_int_dom_ATP-bd_1"/>
</dbReference>
<dbReference type="SUPFAM" id="SSF46689">
    <property type="entry name" value="Homeodomain-like"/>
    <property type="match status" value="1"/>
</dbReference>
<dbReference type="InterPro" id="IPR000014">
    <property type="entry name" value="PAS"/>
</dbReference>
<evidence type="ECO:0000259" key="11">
    <source>
        <dbReference type="PROSITE" id="PS50113"/>
    </source>
</evidence>
<keyword evidence="1" id="KW-0547">Nucleotide-binding</keyword>
<dbReference type="InterPro" id="IPR035965">
    <property type="entry name" value="PAS-like_dom_sf"/>
</dbReference>
<dbReference type="GO" id="GO:0005524">
    <property type="term" value="F:ATP binding"/>
    <property type="evidence" value="ECO:0007669"/>
    <property type="project" value="UniProtKB-KW"/>
</dbReference>
<dbReference type="Pfam" id="PF00158">
    <property type="entry name" value="Sigma54_activat"/>
    <property type="match status" value="1"/>
</dbReference>
<keyword evidence="5" id="KW-0010">Activator</keyword>
<dbReference type="FunFam" id="3.40.50.300:FF:000006">
    <property type="entry name" value="DNA-binding transcriptional regulator NtrC"/>
    <property type="match status" value="1"/>
</dbReference>
<dbReference type="InterPro" id="IPR058031">
    <property type="entry name" value="AAA_lid_NorR"/>
</dbReference>
<dbReference type="InterPro" id="IPR003593">
    <property type="entry name" value="AAA+_ATPase"/>
</dbReference>
<dbReference type="InterPro" id="IPR025944">
    <property type="entry name" value="Sigma_54_int_dom_CS"/>
</dbReference>
<evidence type="ECO:0000259" key="10">
    <source>
        <dbReference type="PROSITE" id="PS50112"/>
    </source>
</evidence>
<keyword evidence="4" id="KW-0238">DNA-binding</keyword>
<evidence type="ECO:0000256" key="3">
    <source>
        <dbReference type="ARBA" id="ARBA00023015"/>
    </source>
</evidence>
<dbReference type="SMART" id="SM00091">
    <property type="entry name" value="PAS"/>
    <property type="match status" value="1"/>
</dbReference>
<evidence type="ECO:0000256" key="5">
    <source>
        <dbReference type="ARBA" id="ARBA00023159"/>
    </source>
</evidence>
<proteinExistence type="predicted"/>
<keyword evidence="8" id="KW-1133">Transmembrane helix</keyword>
<gene>
    <name evidence="12" type="ORF">HY768_05455</name>
</gene>
<dbReference type="PROSITE" id="PS00676">
    <property type="entry name" value="SIGMA54_INTERACT_2"/>
    <property type="match status" value="1"/>
</dbReference>
<dbReference type="InterPro" id="IPR025943">
    <property type="entry name" value="Sigma_54_int_dom_ATP-bd_2"/>
</dbReference>
<evidence type="ECO:0000256" key="8">
    <source>
        <dbReference type="SAM" id="Phobius"/>
    </source>
</evidence>
<evidence type="ECO:0000256" key="7">
    <source>
        <dbReference type="SAM" id="MobiDB-lite"/>
    </source>
</evidence>
<dbReference type="CDD" id="cd00009">
    <property type="entry name" value="AAA"/>
    <property type="match status" value="1"/>
</dbReference>
<name>A0A933I8M5_UNCT6</name>
<evidence type="ECO:0000313" key="13">
    <source>
        <dbReference type="Proteomes" id="UP000736328"/>
    </source>
</evidence>
<dbReference type="PROSITE" id="PS50113">
    <property type="entry name" value="PAC"/>
    <property type="match status" value="1"/>
</dbReference>
<feature type="compositionally biased region" description="Basic and acidic residues" evidence="7">
    <location>
        <begin position="684"/>
        <end position="693"/>
    </location>
</feature>